<sequence length="369" mass="41856">MIDRIIALIIKELLAVWRDKKSRFILIVPPLIQLFVFALAGTLEVKNVPIGILNLDRGPSSFELLQRFHDSRTFTPIYYLKSVHEIKELLDKQEVMLVIHLDEQFSRNLKKEQATDVQLILDGRKSNTAQIVQGYVARVIDQFNHDYAQQAGFSVSSSELIMRHWFNPNLLYEWFNVPNLMGILTMLVGLIVTALSVARERELGTFDQLLVSPLQPMEILVGKTIPALLIGMIEGTIILLAAVFIFQIPFTGSVAILYLSLFIFISAVVGVGLFISSLCMTQQQAILGTFVFMSPSVMLSGFATPIENMPSWLQTVTLLNPLRYFLVIVKGVFLKNMPLNIVFQNLWPMFLMAIFTLACAKWLFKRRLS</sequence>
<dbReference type="GO" id="GO:0140359">
    <property type="term" value="F:ABC-type transporter activity"/>
    <property type="evidence" value="ECO:0007669"/>
    <property type="project" value="InterPro"/>
</dbReference>
<evidence type="ECO:0000256" key="4">
    <source>
        <dbReference type="ARBA" id="ARBA00022475"/>
    </source>
</evidence>
<evidence type="ECO:0000256" key="7">
    <source>
        <dbReference type="ARBA" id="ARBA00023136"/>
    </source>
</evidence>
<keyword evidence="7 8" id="KW-0472">Membrane</keyword>
<dbReference type="PANTHER" id="PTHR30294:SF44">
    <property type="entry name" value="MULTIDRUG ABC TRANSPORTER PERMEASE YBHR-RELATED"/>
    <property type="match status" value="1"/>
</dbReference>
<dbReference type="AlphaFoldDB" id="A0A0C1H7B1"/>
<gene>
    <name evidence="10" type="primary">ybhR</name>
    <name evidence="10" type="ORF">DB44_FM00020</name>
</gene>
<dbReference type="PROSITE" id="PS51012">
    <property type="entry name" value="ABC_TM2"/>
    <property type="match status" value="1"/>
</dbReference>
<proteinExistence type="inferred from homology"/>
<feature type="transmembrane region" description="Helical" evidence="8">
    <location>
        <begin position="24"/>
        <end position="43"/>
    </location>
</feature>
<feature type="transmembrane region" description="Helical" evidence="8">
    <location>
        <begin position="346"/>
        <end position="364"/>
    </location>
</feature>
<comment type="similarity">
    <text evidence="2">Belongs to the ABC-2 integral membrane protein family.</text>
</comment>
<dbReference type="Pfam" id="PF12698">
    <property type="entry name" value="ABC2_membrane_3"/>
    <property type="match status" value="1"/>
</dbReference>
<comment type="caution">
    <text evidence="10">The sequence shown here is derived from an EMBL/GenBank/DDBJ whole genome shotgun (WGS) entry which is preliminary data.</text>
</comment>
<evidence type="ECO:0000256" key="1">
    <source>
        <dbReference type="ARBA" id="ARBA00004651"/>
    </source>
</evidence>
<reference evidence="10 11" key="1">
    <citation type="journal article" date="2014" name="Mol. Biol. Evol.">
        <title>Massive expansion of Ubiquitination-related gene families within the Chlamydiae.</title>
        <authorList>
            <person name="Domman D."/>
            <person name="Collingro A."/>
            <person name="Lagkouvardos I."/>
            <person name="Gehre L."/>
            <person name="Weinmaier T."/>
            <person name="Rattei T."/>
            <person name="Subtil A."/>
            <person name="Horn M."/>
        </authorList>
    </citation>
    <scope>NUCLEOTIDE SEQUENCE [LARGE SCALE GENOMIC DNA]</scope>
    <source>
        <strain evidence="10 11">EI2</strain>
    </source>
</reference>
<keyword evidence="4" id="KW-1003">Cell membrane</keyword>
<feature type="transmembrane region" description="Helical" evidence="8">
    <location>
        <begin position="227"/>
        <end position="250"/>
    </location>
</feature>
<dbReference type="EMBL" id="JSAN01000134">
    <property type="protein sequence ID" value="KIC70828.1"/>
    <property type="molecule type" value="Genomic_DNA"/>
</dbReference>
<evidence type="ECO:0000256" key="2">
    <source>
        <dbReference type="ARBA" id="ARBA00007783"/>
    </source>
</evidence>
<evidence type="ECO:0000313" key="10">
    <source>
        <dbReference type="EMBL" id="KIC70828.1"/>
    </source>
</evidence>
<evidence type="ECO:0000256" key="8">
    <source>
        <dbReference type="SAM" id="Phobius"/>
    </source>
</evidence>
<accession>A0A0C1H7B1</accession>
<keyword evidence="3" id="KW-0813">Transport</keyword>
<evidence type="ECO:0000259" key="9">
    <source>
        <dbReference type="PROSITE" id="PS51012"/>
    </source>
</evidence>
<dbReference type="Proteomes" id="UP000031465">
    <property type="component" value="Unassembled WGS sequence"/>
</dbReference>
<evidence type="ECO:0000256" key="3">
    <source>
        <dbReference type="ARBA" id="ARBA00022448"/>
    </source>
</evidence>
<evidence type="ECO:0000256" key="6">
    <source>
        <dbReference type="ARBA" id="ARBA00022989"/>
    </source>
</evidence>
<dbReference type="RefSeq" id="WP_039360617.1">
    <property type="nucleotide sequence ID" value="NZ_JSAN01000134.1"/>
</dbReference>
<organism evidence="10 11">
    <name type="scientific">Candidatus Protochlamydia amoebophila</name>
    <dbReference type="NCBI Taxonomy" id="362787"/>
    <lineage>
        <taxon>Bacteria</taxon>
        <taxon>Pseudomonadati</taxon>
        <taxon>Chlamydiota</taxon>
        <taxon>Chlamydiia</taxon>
        <taxon>Parachlamydiales</taxon>
        <taxon>Parachlamydiaceae</taxon>
        <taxon>Candidatus Protochlamydia</taxon>
    </lineage>
</organism>
<dbReference type="Gene3D" id="3.40.1710.10">
    <property type="entry name" value="abc type-2 transporter like domain"/>
    <property type="match status" value="1"/>
</dbReference>
<keyword evidence="6 8" id="KW-1133">Transmembrane helix</keyword>
<name>A0A0C1H7B1_9BACT</name>
<feature type="transmembrane region" description="Helical" evidence="8">
    <location>
        <begin position="180"/>
        <end position="198"/>
    </location>
</feature>
<feature type="transmembrane region" description="Helical" evidence="8">
    <location>
        <begin position="285"/>
        <end position="306"/>
    </location>
</feature>
<dbReference type="PANTHER" id="PTHR30294">
    <property type="entry name" value="MEMBRANE COMPONENT OF ABC TRANSPORTER YHHJ-RELATED"/>
    <property type="match status" value="1"/>
</dbReference>
<dbReference type="GO" id="GO:0005886">
    <property type="term" value="C:plasma membrane"/>
    <property type="evidence" value="ECO:0007669"/>
    <property type="project" value="UniProtKB-SubCell"/>
</dbReference>
<comment type="subcellular location">
    <subcellularLocation>
        <location evidence="1">Cell membrane</location>
        <topology evidence="1">Multi-pass membrane protein</topology>
    </subcellularLocation>
</comment>
<dbReference type="InterPro" id="IPR051449">
    <property type="entry name" value="ABC-2_transporter_component"/>
</dbReference>
<dbReference type="PATRIC" id="fig|362787.3.peg.1966"/>
<evidence type="ECO:0000256" key="5">
    <source>
        <dbReference type="ARBA" id="ARBA00022692"/>
    </source>
</evidence>
<dbReference type="InterPro" id="IPR047817">
    <property type="entry name" value="ABC2_TM_bact-type"/>
</dbReference>
<dbReference type="InterPro" id="IPR013525">
    <property type="entry name" value="ABC2_TM"/>
</dbReference>
<feature type="transmembrane region" description="Helical" evidence="8">
    <location>
        <begin position="256"/>
        <end position="278"/>
    </location>
</feature>
<feature type="domain" description="ABC transmembrane type-2" evidence="9">
    <location>
        <begin position="129"/>
        <end position="367"/>
    </location>
</feature>
<protein>
    <submittedName>
        <fullName evidence="10">Inner membrane transport permease YbhR</fullName>
    </submittedName>
</protein>
<keyword evidence="5 8" id="KW-0812">Transmembrane</keyword>
<evidence type="ECO:0000313" key="11">
    <source>
        <dbReference type="Proteomes" id="UP000031465"/>
    </source>
</evidence>